<dbReference type="EMBL" id="JBGFTU010000026">
    <property type="protein sequence ID" value="MEZ0166684.1"/>
    <property type="molecule type" value="Genomic_DNA"/>
</dbReference>
<dbReference type="CDD" id="cd06170">
    <property type="entry name" value="LuxR_C_like"/>
    <property type="match status" value="1"/>
</dbReference>
<comment type="caution">
    <text evidence="6">The sequence shown here is derived from an EMBL/GenBank/DDBJ whole genome shotgun (WGS) entry which is preliminary data.</text>
</comment>
<accession>A0ABV4H6F8</accession>
<dbReference type="SUPFAM" id="SSF52172">
    <property type="entry name" value="CheY-like"/>
    <property type="match status" value="1"/>
</dbReference>
<dbReference type="SUPFAM" id="SSF46894">
    <property type="entry name" value="C-terminal effector domain of the bipartite response regulators"/>
    <property type="match status" value="1"/>
</dbReference>
<dbReference type="RefSeq" id="WP_370442899.1">
    <property type="nucleotide sequence ID" value="NZ_JBGFTU010000026.1"/>
</dbReference>
<dbReference type="PRINTS" id="PR00038">
    <property type="entry name" value="HTHLUXR"/>
</dbReference>
<feature type="domain" description="HTH luxR-type" evidence="4">
    <location>
        <begin position="134"/>
        <end position="199"/>
    </location>
</feature>
<feature type="domain" description="Response regulatory" evidence="5">
    <location>
        <begin position="3"/>
        <end position="119"/>
    </location>
</feature>
<dbReference type="PROSITE" id="PS50110">
    <property type="entry name" value="RESPONSE_REGULATORY"/>
    <property type="match status" value="1"/>
</dbReference>
<dbReference type="PROSITE" id="PS50043">
    <property type="entry name" value="HTH_LUXR_2"/>
    <property type="match status" value="1"/>
</dbReference>
<dbReference type="InterPro" id="IPR001789">
    <property type="entry name" value="Sig_transdc_resp-reg_receiver"/>
</dbReference>
<dbReference type="PANTHER" id="PTHR43214">
    <property type="entry name" value="TWO-COMPONENT RESPONSE REGULATOR"/>
    <property type="match status" value="1"/>
</dbReference>
<evidence type="ECO:0000313" key="6">
    <source>
        <dbReference type="EMBL" id="MEZ0166684.1"/>
    </source>
</evidence>
<dbReference type="InterPro" id="IPR011006">
    <property type="entry name" value="CheY-like_superfamily"/>
</dbReference>
<dbReference type="Pfam" id="PF00072">
    <property type="entry name" value="Response_reg"/>
    <property type="match status" value="1"/>
</dbReference>
<reference evidence="6 7" key="1">
    <citation type="submission" date="2024-07" db="EMBL/GenBank/DDBJ databases">
        <authorList>
            <person name="Thanompreechachai J."/>
            <person name="Duangmal K."/>
        </authorList>
    </citation>
    <scope>NUCLEOTIDE SEQUENCE [LARGE SCALE GENOMIC DNA]</scope>
    <source>
        <strain evidence="6 7">LSe6-4</strain>
    </source>
</reference>
<evidence type="ECO:0000313" key="7">
    <source>
        <dbReference type="Proteomes" id="UP001565927"/>
    </source>
</evidence>
<dbReference type="InterPro" id="IPR016032">
    <property type="entry name" value="Sig_transdc_resp-reg_C-effctor"/>
</dbReference>
<gene>
    <name evidence="6" type="ORF">AB2L27_18150</name>
</gene>
<evidence type="ECO:0000259" key="5">
    <source>
        <dbReference type="PROSITE" id="PS50110"/>
    </source>
</evidence>
<evidence type="ECO:0000259" key="4">
    <source>
        <dbReference type="PROSITE" id="PS50043"/>
    </source>
</evidence>
<dbReference type="InterPro" id="IPR039420">
    <property type="entry name" value="WalR-like"/>
</dbReference>
<keyword evidence="7" id="KW-1185">Reference proteome</keyword>
<dbReference type="SMART" id="SM00448">
    <property type="entry name" value="REC"/>
    <property type="match status" value="1"/>
</dbReference>
<dbReference type="InterPro" id="IPR058245">
    <property type="entry name" value="NreC/VraR/RcsB-like_REC"/>
</dbReference>
<evidence type="ECO:0000256" key="2">
    <source>
        <dbReference type="ARBA" id="ARBA00023125"/>
    </source>
</evidence>
<dbReference type="InterPro" id="IPR000792">
    <property type="entry name" value="Tscrpt_reg_LuxR_C"/>
</dbReference>
<sequence length="201" mass="20985">MIRIVVAEDMHMIRTAMAALIETEEGMEVVGEADRGDVVLDLVRRTRPDLVLLDLDMPGADGLTVLAQLTAETPRPRVVILTAVGRPAAVRTALTAGVDGFILKSAPAAELLDGLRAVASGRRVLAPDLAAAAVVNGDSPLTAREADVLALVGKGAAVPDIAAALHLSEGTVRNYLTGVVDKLDARSRTDAVRIAESNGWI</sequence>
<dbReference type="Gene3D" id="3.40.50.2300">
    <property type="match status" value="1"/>
</dbReference>
<name>A0ABV4H6F8_9ACTN</name>
<keyword evidence="2" id="KW-0238">DNA-binding</keyword>
<dbReference type="Pfam" id="PF00196">
    <property type="entry name" value="GerE"/>
    <property type="match status" value="1"/>
</dbReference>
<protein>
    <submittedName>
        <fullName evidence="6">Response regulator</fullName>
    </submittedName>
</protein>
<dbReference type="Proteomes" id="UP001565927">
    <property type="component" value="Unassembled WGS sequence"/>
</dbReference>
<dbReference type="SMART" id="SM00421">
    <property type="entry name" value="HTH_LUXR"/>
    <property type="match status" value="1"/>
</dbReference>
<organism evidence="6 7">
    <name type="scientific">Kineococcus halophytocola</name>
    <dbReference type="NCBI Taxonomy" id="3234027"/>
    <lineage>
        <taxon>Bacteria</taxon>
        <taxon>Bacillati</taxon>
        <taxon>Actinomycetota</taxon>
        <taxon>Actinomycetes</taxon>
        <taxon>Kineosporiales</taxon>
        <taxon>Kineosporiaceae</taxon>
        <taxon>Kineococcus</taxon>
    </lineage>
</organism>
<evidence type="ECO:0000256" key="3">
    <source>
        <dbReference type="PROSITE-ProRule" id="PRU00169"/>
    </source>
</evidence>
<feature type="modified residue" description="4-aspartylphosphate" evidence="3">
    <location>
        <position position="54"/>
    </location>
</feature>
<dbReference type="PANTHER" id="PTHR43214:SF42">
    <property type="entry name" value="TRANSCRIPTIONAL REGULATORY PROTEIN DESR"/>
    <property type="match status" value="1"/>
</dbReference>
<dbReference type="CDD" id="cd17535">
    <property type="entry name" value="REC_NarL-like"/>
    <property type="match status" value="1"/>
</dbReference>
<keyword evidence="1 3" id="KW-0597">Phosphoprotein</keyword>
<proteinExistence type="predicted"/>
<evidence type="ECO:0000256" key="1">
    <source>
        <dbReference type="ARBA" id="ARBA00022553"/>
    </source>
</evidence>